<keyword evidence="3 6" id="KW-0812">Transmembrane</keyword>
<reference evidence="8 9" key="1">
    <citation type="submission" date="2020-07" db="EMBL/GenBank/DDBJ databases">
        <authorList>
            <person name="Zhuang K."/>
            <person name="Ran Y."/>
        </authorList>
    </citation>
    <scope>NUCLEOTIDE SEQUENCE [LARGE SCALE GENOMIC DNA]</scope>
    <source>
        <strain evidence="8 9">WCH-YHL-001</strain>
    </source>
</reference>
<protein>
    <submittedName>
        <fullName evidence="8">MFS transporter</fullName>
    </submittedName>
</protein>
<evidence type="ECO:0000313" key="8">
    <source>
        <dbReference type="EMBL" id="QLY34757.1"/>
    </source>
</evidence>
<dbReference type="RefSeq" id="WP_181585916.1">
    <property type="nucleotide sequence ID" value="NZ_CP059399.1"/>
</dbReference>
<feature type="transmembrane region" description="Helical" evidence="6">
    <location>
        <begin position="218"/>
        <end position="238"/>
    </location>
</feature>
<evidence type="ECO:0000256" key="2">
    <source>
        <dbReference type="ARBA" id="ARBA00022475"/>
    </source>
</evidence>
<dbReference type="PANTHER" id="PTHR23513:SF6">
    <property type="entry name" value="MAJOR FACILITATOR SUPERFAMILY ASSOCIATED DOMAIN-CONTAINING PROTEIN"/>
    <property type="match status" value="1"/>
</dbReference>
<keyword evidence="4 6" id="KW-1133">Transmembrane helix</keyword>
<proteinExistence type="predicted"/>
<dbReference type="InterPro" id="IPR011701">
    <property type="entry name" value="MFS"/>
</dbReference>
<comment type="subcellular location">
    <subcellularLocation>
        <location evidence="1">Cell membrane</location>
        <topology evidence="1">Multi-pass membrane protein</topology>
    </subcellularLocation>
</comment>
<evidence type="ECO:0000259" key="7">
    <source>
        <dbReference type="PROSITE" id="PS50850"/>
    </source>
</evidence>
<dbReference type="InterPro" id="IPR020846">
    <property type="entry name" value="MFS_dom"/>
</dbReference>
<dbReference type="Pfam" id="PF07690">
    <property type="entry name" value="MFS_1"/>
    <property type="match status" value="1"/>
</dbReference>
<dbReference type="SUPFAM" id="SSF103473">
    <property type="entry name" value="MFS general substrate transporter"/>
    <property type="match status" value="1"/>
</dbReference>
<feature type="transmembrane region" description="Helical" evidence="6">
    <location>
        <begin position="348"/>
        <end position="366"/>
    </location>
</feature>
<keyword evidence="5 6" id="KW-0472">Membrane</keyword>
<feature type="transmembrane region" description="Helical" evidence="6">
    <location>
        <begin position="165"/>
        <end position="185"/>
    </location>
</feature>
<dbReference type="CDD" id="cd06173">
    <property type="entry name" value="MFS_MefA_like"/>
    <property type="match status" value="1"/>
</dbReference>
<evidence type="ECO:0000256" key="6">
    <source>
        <dbReference type="SAM" id="Phobius"/>
    </source>
</evidence>
<keyword evidence="2" id="KW-1003">Cell membrane</keyword>
<feature type="transmembrane region" description="Helical" evidence="6">
    <location>
        <begin position="12"/>
        <end position="37"/>
    </location>
</feature>
<gene>
    <name evidence="8" type="ORF">H0264_29755</name>
</gene>
<dbReference type="Proteomes" id="UP000515512">
    <property type="component" value="Chromosome"/>
</dbReference>
<dbReference type="KEGG" id="nhu:H0264_29755"/>
<dbReference type="InterPro" id="IPR036259">
    <property type="entry name" value="MFS_trans_sf"/>
</dbReference>
<evidence type="ECO:0000256" key="4">
    <source>
        <dbReference type="ARBA" id="ARBA00022989"/>
    </source>
</evidence>
<evidence type="ECO:0000256" key="1">
    <source>
        <dbReference type="ARBA" id="ARBA00004651"/>
    </source>
</evidence>
<organism evidence="8 9">
    <name type="scientific">Nocardia huaxiensis</name>
    <dbReference type="NCBI Taxonomy" id="2755382"/>
    <lineage>
        <taxon>Bacteria</taxon>
        <taxon>Bacillati</taxon>
        <taxon>Actinomycetota</taxon>
        <taxon>Actinomycetes</taxon>
        <taxon>Mycobacteriales</taxon>
        <taxon>Nocardiaceae</taxon>
        <taxon>Nocardia</taxon>
    </lineage>
</organism>
<feature type="transmembrane region" description="Helical" evidence="6">
    <location>
        <begin position="77"/>
        <end position="96"/>
    </location>
</feature>
<feature type="transmembrane region" description="Helical" evidence="6">
    <location>
        <begin position="250"/>
        <end position="270"/>
    </location>
</feature>
<feature type="transmembrane region" description="Helical" evidence="6">
    <location>
        <begin position="102"/>
        <end position="125"/>
    </location>
</feature>
<keyword evidence="9" id="KW-1185">Reference proteome</keyword>
<dbReference type="GO" id="GO:0005886">
    <property type="term" value="C:plasma membrane"/>
    <property type="evidence" value="ECO:0007669"/>
    <property type="project" value="UniProtKB-SubCell"/>
</dbReference>
<feature type="transmembrane region" description="Helical" evidence="6">
    <location>
        <begin position="308"/>
        <end position="328"/>
    </location>
</feature>
<dbReference type="PANTHER" id="PTHR23513">
    <property type="entry name" value="INTEGRAL MEMBRANE EFFLUX PROTEIN-RELATED"/>
    <property type="match status" value="1"/>
</dbReference>
<dbReference type="AlphaFoldDB" id="A0A7D6VK18"/>
<feature type="transmembrane region" description="Helical" evidence="6">
    <location>
        <begin position="282"/>
        <end position="302"/>
    </location>
</feature>
<dbReference type="EMBL" id="CP059399">
    <property type="protein sequence ID" value="QLY34757.1"/>
    <property type="molecule type" value="Genomic_DNA"/>
</dbReference>
<sequence>MVSSLFRNRDYLRLFTAQVSGLFGTGLTTVALGLLAYELAGGAAAAVLGTALTIKMVVYVTVAPIVGAYADRLPRRAFLVALHLIRAGVVLALPFIDQIWQIYVLIAVLQTASAAYTPTYQAVIPDILPDEREYTRALSAAQLAATMETLLSPMLAAAALTVMSFHWLFVGTAIGFAVSAALVVATRIPNATATTQGSFRDRITVGLRIFAATPRLRGLLGLNLVVAAAGSVIMINTVNYVRDTLGGTQSGVAMLLAANGFGTMLVALALPRVLDRLGARPVMLTGATTLLAGLAAAITLSLADAGDWRWAAAIAVWALIGAGTAAILTPTGQVLRRSTQPSDRPAIFAAQFSLSHLAWLLTYPITGWLTTTAGFTTTWVTLAVLATAGITVALRMWPKQDPEVITHLHPVGTIDPDRLGDAELVNERYYLHTHVYVIDADHRHWPTKTPRGLEVTAAA</sequence>
<name>A0A7D6VK18_9NOCA</name>
<feature type="transmembrane region" description="Helical" evidence="6">
    <location>
        <begin position="43"/>
        <end position="70"/>
    </location>
</feature>
<feature type="transmembrane region" description="Helical" evidence="6">
    <location>
        <begin position="378"/>
        <end position="397"/>
    </location>
</feature>
<dbReference type="GO" id="GO:0022857">
    <property type="term" value="F:transmembrane transporter activity"/>
    <property type="evidence" value="ECO:0007669"/>
    <property type="project" value="InterPro"/>
</dbReference>
<accession>A0A7D6VK18</accession>
<evidence type="ECO:0000313" key="9">
    <source>
        <dbReference type="Proteomes" id="UP000515512"/>
    </source>
</evidence>
<dbReference type="Gene3D" id="1.20.1250.20">
    <property type="entry name" value="MFS general substrate transporter like domains"/>
    <property type="match status" value="2"/>
</dbReference>
<evidence type="ECO:0000256" key="5">
    <source>
        <dbReference type="ARBA" id="ARBA00023136"/>
    </source>
</evidence>
<feature type="domain" description="Major facilitator superfamily (MFS) profile" evidence="7">
    <location>
        <begin position="1"/>
        <end position="401"/>
    </location>
</feature>
<evidence type="ECO:0000256" key="3">
    <source>
        <dbReference type="ARBA" id="ARBA00022692"/>
    </source>
</evidence>
<dbReference type="PROSITE" id="PS50850">
    <property type="entry name" value="MFS"/>
    <property type="match status" value="1"/>
</dbReference>